<evidence type="ECO:0008006" key="3">
    <source>
        <dbReference type="Google" id="ProtNLM"/>
    </source>
</evidence>
<gene>
    <name evidence="1" type="ORF">ERHA53_43120</name>
</gene>
<dbReference type="InterPro" id="IPR023373">
    <property type="entry name" value="YmcC_sf"/>
</dbReference>
<dbReference type="Pfam" id="PF11102">
    <property type="entry name" value="YjbF"/>
    <property type="match status" value="1"/>
</dbReference>
<name>A0ABM7N654_ERWRD</name>
<proteinExistence type="predicted"/>
<dbReference type="InterPro" id="IPR021308">
    <property type="entry name" value="GfcB"/>
</dbReference>
<dbReference type="EMBL" id="AP024329">
    <property type="protein sequence ID" value="BCQ36969.1"/>
    <property type="molecule type" value="Genomic_DNA"/>
</dbReference>
<reference evidence="1 2" key="1">
    <citation type="submission" date="2021-01" db="EMBL/GenBank/DDBJ databases">
        <title>Complete genome sequence of Erwinia rhapontici MAFF 311153.</title>
        <authorList>
            <person name="Morohoshi T."/>
            <person name="Someya N."/>
        </authorList>
    </citation>
    <scope>NUCLEOTIDE SEQUENCE [LARGE SCALE GENOMIC DNA]</scope>
    <source>
        <strain evidence="1 2">MAFF 311153</strain>
    </source>
</reference>
<dbReference type="SUPFAM" id="SSF159270">
    <property type="entry name" value="YmcC-like"/>
    <property type="match status" value="1"/>
</dbReference>
<keyword evidence="2" id="KW-1185">Reference proteome</keyword>
<accession>A0ABM7N654</accession>
<evidence type="ECO:0000313" key="1">
    <source>
        <dbReference type="EMBL" id="BCQ36969.1"/>
    </source>
</evidence>
<dbReference type="Proteomes" id="UP000677515">
    <property type="component" value="Chromosome"/>
</dbReference>
<evidence type="ECO:0000313" key="2">
    <source>
        <dbReference type="Proteomes" id="UP000677515"/>
    </source>
</evidence>
<protein>
    <recommendedName>
        <fullName evidence="3">Group 4 capsule polysaccharide lipoprotein GfcB/YjbF</fullName>
    </recommendedName>
</protein>
<sequence length="231" mass="25772">MWLFSALFYFAQGHTQLRNLPLLLLCLLLQACTQTQKGLGETVKLAFLGVDDIQMTNEQIDTMPYASMYLRVNGGQQIFVVLGFNENGQQKWITRDKAMVVTQHGRLVKTLGLADNLNGVSNLDNDPLRDALHLTDGASWTRTLRWTEGGKPEAGTAVSHFSRQKDEVLQLAGQSVACRVWQEEVSIAESGESWRNTFWVDISTGQVRQSLQMLGADYIPVESTILKPAKS</sequence>
<organism evidence="1 2">
    <name type="scientific">Erwinia rhapontici</name>
    <name type="common">Pectobacterium rhapontici</name>
    <dbReference type="NCBI Taxonomy" id="55212"/>
    <lineage>
        <taxon>Bacteria</taxon>
        <taxon>Pseudomonadati</taxon>
        <taxon>Pseudomonadota</taxon>
        <taxon>Gammaproteobacteria</taxon>
        <taxon>Enterobacterales</taxon>
        <taxon>Erwiniaceae</taxon>
        <taxon>Erwinia</taxon>
    </lineage>
</organism>
<dbReference type="Gene3D" id="2.40.360.10">
    <property type="entry name" value="YmcC-like"/>
    <property type="match status" value="1"/>
</dbReference>